<evidence type="ECO:0000256" key="1">
    <source>
        <dbReference type="ARBA" id="ARBA00004651"/>
    </source>
</evidence>
<gene>
    <name evidence="7" type="ORF">AArcSt2_06130</name>
</gene>
<feature type="transmembrane region" description="Helical" evidence="6">
    <location>
        <begin position="12"/>
        <end position="33"/>
    </location>
</feature>
<dbReference type="PANTHER" id="PTHR30086:SF20">
    <property type="entry name" value="ARGININE EXPORTER PROTEIN ARGO-RELATED"/>
    <property type="match status" value="1"/>
</dbReference>
<evidence type="ECO:0000313" key="7">
    <source>
        <dbReference type="EMBL" id="MCL9816521.1"/>
    </source>
</evidence>
<dbReference type="AlphaFoldDB" id="A0AAE3K807"/>
<feature type="transmembrane region" description="Helical" evidence="6">
    <location>
        <begin position="153"/>
        <end position="177"/>
    </location>
</feature>
<protein>
    <submittedName>
        <fullName evidence="7">LysE family translocator</fullName>
    </submittedName>
</protein>
<evidence type="ECO:0000256" key="6">
    <source>
        <dbReference type="SAM" id="Phobius"/>
    </source>
</evidence>
<sequence>MPLSIVELSTLVVFIGASTALIVSPGPDTVYVLTQGIGSGRDTGIAAACGTTTGILVHTAAAVVGLSVLLRTSAVAFSLVKYAGAFYLCYLGIKTIRNRAAFAISDGDAGQHPMMAYRDGATINILNPQVALFFLAFLPQFVDGGGQTSVQLFVLGGIYAVITLLYLTGVAIAANGARQILSESPRLTAGIRWLTGSVLVGFGLQLLIGEQLTG</sequence>
<evidence type="ECO:0000256" key="3">
    <source>
        <dbReference type="ARBA" id="ARBA00022692"/>
    </source>
</evidence>
<comment type="caution">
    <text evidence="7">The sequence shown here is derived from an EMBL/GenBank/DDBJ whole genome shotgun (WGS) entry which is preliminary data.</text>
</comment>
<evidence type="ECO:0000256" key="2">
    <source>
        <dbReference type="ARBA" id="ARBA00022475"/>
    </source>
</evidence>
<keyword evidence="3 6" id="KW-0812">Transmembrane</keyword>
<feature type="transmembrane region" description="Helical" evidence="6">
    <location>
        <begin position="74"/>
        <end position="93"/>
    </location>
</feature>
<comment type="subcellular location">
    <subcellularLocation>
        <location evidence="1">Cell membrane</location>
        <topology evidence="1">Multi-pass membrane protein</topology>
    </subcellularLocation>
</comment>
<dbReference type="RefSeq" id="WP_250583448.1">
    <property type="nucleotide sequence ID" value="NZ_JAKRVX010000002.1"/>
</dbReference>
<proteinExistence type="predicted"/>
<dbReference type="Proteomes" id="UP001203207">
    <property type="component" value="Unassembled WGS sequence"/>
</dbReference>
<keyword evidence="2" id="KW-1003">Cell membrane</keyword>
<keyword evidence="8" id="KW-1185">Reference proteome</keyword>
<feature type="transmembrane region" description="Helical" evidence="6">
    <location>
        <begin position="121"/>
        <end position="141"/>
    </location>
</feature>
<dbReference type="Pfam" id="PF01810">
    <property type="entry name" value="LysE"/>
    <property type="match status" value="1"/>
</dbReference>
<reference evidence="7" key="2">
    <citation type="submission" date="2022-02" db="EMBL/GenBank/DDBJ databases">
        <authorList>
            <person name="Elcheninov A.G."/>
            <person name="Sorokin D.Y."/>
            <person name="Kublanov I.V."/>
        </authorList>
    </citation>
    <scope>NUCLEOTIDE SEQUENCE</scope>
    <source>
        <strain evidence="7">AArc-St2</strain>
    </source>
</reference>
<keyword evidence="4 6" id="KW-1133">Transmembrane helix</keyword>
<dbReference type="InterPro" id="IPR001123">
    <property type="entry name" value="LeuE-type"/>
</dbReference>
<evidence type="ECO:0000256" key="4">
    <source>
        <dbReference type="ARBA" id="ARBA00022989"/>
    </source>
</evidence>
<accession>A0AAE3K807</accession>
<dbReference type="GO" id="GO:0005886">
    <property type="term" value="C:plasma membrane"/>
    <property type="evidence" value="ECO:0007669"/>
    <property type="project" value="UniProtKB-SubCell"/>
</dbReference>
<dbReference type="GO" id="GO:0015171">
    <property type="term" value="F:amino acid transmembrane transporter activity"/>
    <property type="evidence" value="ECO:0007669"/>
    <property type="project" value="TreeGrafter"/>
</dbReference>
<keyword evidence="5 6" id="KW-0472">Membrane</keyword>
<organism evidence="7 8">
    <name type="scientific">Natronocalculus amylovorans</name>
    <dbReference type="NCBI Taxonomy" id="2917812"/>
    <lineage>
        <taxon>Archaea</taxon>
        <taxon>Methanobacteriati</taxon>
        <taxon>Methanobacteriota</taxon>
        <taxon>Stenosarchaea group</taxon>
        <taxon>Halobacteria</taxon>
        <taxon>Halobacteriales</taxon>
        <taxon>Haloferacaceae</taxon>
        <taxon>Natronocalculus</taxon>
    </lineage>
</organism>
<feature type="transmembrane region" description="Helical" evidence="6">
    <location>
        <begin position="189"/>
        <end position="208"/>
    </location>
</feature>
<name>A0AAE3K807_9EURY</name>
<dbReference type="PIRSF" id="PIRSF006324">
    <property type="entry name" value="LeuE"/>
    <property type="match status" value="1"/>
</dbReference>
<dbReference type="EMBL" id="JAKRVX010000002">
    <property type="protein sequence ID" value="MCL9816521.1"/>
    <property type="molecule type" value="Genomic_DNA"/>
</dbReference>
<evidence type="ECO:0000256" key="5">
    <source>
        <dbReference type="ARBA" id="ARBA00023136"/>
    </source>
</evidence>
<dbReference type="PANTHER" id="PTHR30086">
    <property type="entry name" value="ARGININE EXPORTER PROTEIN ARGO"/>
    <property type="match status" value="1"/>
</dbReference>
<feature type="transmembrane region" description="Helical" evidence="6">
    <location>
        <begin position="45"/>
        <end position="68"/>
    </location>
</feature>
<evidence type="ECO:0000313" key="8">
    <source>
        <dbReference type="Proteomes" id="UP001203207"/>
    </source>
</evidence>
<reference evidence="7" key="1">
    <citation type="journal article" date="2022" name="Syst. Appl. Microbiol.">
        <title>Natronocalculus amylovorans gen. nov., sp. nov., and Natranaeroarchaeum aerophilus sp. nov., dominant culturable amylolytic natronoarchaea from hypersaline soda lakes in southwestern Siberia.</title>
        <authorList>
            <person name="Sorokin D.Y."/>
            <person name="Elcheninov A.G."/>
            <person name="Khizhniak T.V."/>
            <person name="Koenen M."/>
            <person name="Bale N.J."/>
            <person name="Damste J.S.S."/>
            <person name="Kublanov I.V."/>
        </authorList>
    </citation>
    <scope>NUCLEOTIDE SEQUENCE</scope>
    <source>
        <strain evidence="7">AArc-St2</strain>
    </source>
</reference>